<keyword evidence="12 16" id="KW-0630">Potassium</keyword>
<dbReference type="GO" id="GO:0046872">
    <property type="term" value="F:metal ion binding"/>
    <property type="evidence" value="ECO:0007669"/>
    <property type="project" value="UniProtKB-KW"/>
</dbReference>
<comment type="caution">
    <text evidence="16">Lacks conserved residue(s) required for the propagation of feature annotation.</text>
</comment>
<keyword evidence="10 16" id="KW-0418">Kinase</keyword>
<dbReference type="Pfam" id="PF03309">
    <property type="entry name" value="Pan_kinase"/>
    <property type="match status" value="1"/>
</dbReference>
<dbReference type="EMBL" id="QJKH01000008">
    <property type="protein sequence ID" value="PXX78191.1"/>
    <property type="molecule type" value="Genomic_DNA"/>
</dbReference>
<dbReference type="UniPathway" id="UPA00241">
    <property type="reaction ID" value="UER00352"/>
</dbReference>
<dbReference type="GO" id="GO:0015937">
    <property type="term" value="P:coenzyme A biosynthetic process"/>
    <property type="evidence" value="ECO:0007669"/>
    <property type="project" value="UniProtKB-UniRule"/>
</dbReference>
<dbReference type="InterPro" id="IPR043129">
    <property type="entry name" value="ATPase_NBD"/>
</dbReference>
<evidence type="ECO:0000256" key="2">
    <source>
        <dbReference type="ARBA" id="ARBA00001958"/>
    </source>
</evidence>
<evidence type="ECO:0000256" key="6">
    <source>
        <dbReference type="ARBA" id="ARBA00012102"/>
    </source>
</evidence>
<feature type="binding site" evidence="16">
    <location>
        <position position="129"/>
    </location>
    <ligand>
        <name>K(+)</name>
        <dbReference type="ChEBI" id="CHEBI:29103"/>
    </ligand>
</feature>
<feature type="binding site" evidence="16">
    <location>
        <position position="184"/>
    </location>
    <ligand>
        <name>substrate</name>
    </ligand>
</feature>
<dbReference type="Proteomes" id="UP000247612">
    <property type="component" value="Unassembled WGS sequence"/>
</dbReference>
<keyword evidence="7 16" id="KW-0963">Cytoplasm</keyword>
<dbReference type="NCBIfam" id="NF009855">
    <property type="entry name" value="PRK13321.1"/>
    <property type="match status" value="1"/>
</dbReference>
<keyword evidence="13 16" id="KW-0173">Coenzyme A biosynthesis</keyword>
<gene>
    <name evidence="16" type="primary">coaX</name>
    <name evidence="17" type="ORF">DES51_108118</name>
</gene>
<dbReference type="GO" id="GO:0004594">
    <property type="term" value="F:pantothenate kinase activity"/>
    <property type="evidence" value="ECO:0007669"/>
    <property type="project" value="UniProtKB-UniRule"/>
</dbReference>
<comment type="cofactor">
    <cofactor evidence="16">
        <name>NH4(+)</name>
        <dbReference type="ChEBI" id="CHEBI:28938"/>
    </cofactor>
    <cofactor evidence="16">
        <name>K(+)</name>
        <dbReference type="ChEBI" id="CHEBI:29103"/>
    </cofactor>
    <text evidence="16">A monovalent cation. Ammonium or potassium.</text>
</comment>
<dbReference type="CDD" id="cd24015">
    <property type="entry name" value="ASKHA_NBD_PanK-III"/>
    <property type="match status" value="1"/>
</dbReference>
<evidence type="ECO:0000256" key="5">
    <source>
        <dbReference type="ARBA" id="ARBA00011738"/>
    </source>
</evidence>
<feature type="active site" description="Proton acceptor" evidence="16">
    <location>
        <position position="109"/>
    </location>
</feature>
<comment type="subcellular location">
    <subcellularLocation>
        <location evidence="3 16">Cytoplasm</location>
    </subcellularLocation>
</comment>
<evidence type="ECO:0000256" key="7">
    <source>
        <dbReference type="ARBA" id="ARBA00022490"/>
    </source>
</evidence>
<keyword evidence="9 16" id="KW-0547">Nucleotide-binding</keyword>
<evidence type="ECO:0000256" key="12">
    <source>
        <dbReference type="ARBA" id="ARBA00022958"/>
    </source>
</evidence>
<dbReference type="InterPro" id="IPR004619">
    <property type="entry name" value="Type_III_PanK"/>
</dbReference>
<feature type="binding site" evidence="16">
    <location>
        <position position="132"/>
    </location>
    <ligand>
        <name>ATP</name>
        <dbReference type="ChEBI" id="CHEBI:30616"/>
    </ligand>
</feature>
<keyword evidence="8 16" id="KW-0808">Transferase</keyword>
<comment type="catalytic activity">
    <reaction evidence="1 16">
        <text>(R)-pantothenate + ATP = (R)-4'-phosphopantothenate + ADP + H(+)</text>
        <dbReference type="Rhea" id="RHEA:16373"/>
        <dbReference type="ChEBI" id="CHEBI:10986"/>
        <dbReference type="ChEBI" id="CHEBI:15378"/>
        <dbReference type="ChEBI" id="CHEBI:29032"/>
        <dbReference type="ChEBI" id="CHEBI:30616"/>
        <dbReference type="ChEBI" id="CHEBI:456216"/>
        <dbReference type="EC" id="2.7.1.33"/>
    </reaction>
</comment>
<dbReference type="GO" id="GO:0005524">
    <property type="term" value="F:ATP binding"/>
    <property type="evidence" value="ECO:0007669"/>
    <property type="project" value="UniProtKB-UniRule"/>
</dbReference>
<evidence type="ECO:0000256" key="9">
    <source>
        <dbReference type="ARBA" id="ARBA00022741"/>
    </source>
</evidence>
<feature type="binding site" evidence="16">
    <location>
        <begin position="6"/>
        <end position="13"/>
    </location>
    <ligand>
        <name>ATP</name>
        <dbReference type="ChEBI" id="CHEBI:30616"/>
    </ligand>
</feature>
<evidence type="ECO:0000256" key="3">
    <source>
        <dbReference type="ARBA" id="ARBA00004496"/>
    </source>
</evidence>
<evidence type="ECO:0000256" key="10">
    <source>
        <dbReference type="ARBA" id="ARBA00022777"/>
    </source>
</evidence>
<dbReference type="PANTHER" id="PTHR34265">
    <property type="entry name" value="TYPE III PANTOTHENATE KINASE"/>
    <property type="match status" value="1"/>
</dbReference>
<evidence type="ECO:0000313" key="18">
    <source>
        <dbReference type="Proteomes" id="UP000247612"/>
    </source>
</evidence>
<dbReference type="SUPFAM" id="SSF53067">
    <property type="entry name" value="Actin-like ATPase domain"/>
    <property type="match status" value="2"/>
</dbReference>
<organism evidence="17 18">
    <name type="scientific">Dielma fastidiosa</name>
    <dbReference type="NCBI Taxonomy" id="1034346"/>
    <lineage>
        <taxon>Bacteria</taxon>
        <taxon>Bacillati</taxon>
        <taxon>Bacillota</taxon>
        <taxon>Erysipelotrichia</taxon>
        <taxon>Erysipelotrichales</taxon>
        <taxon>Erysipelotrichaceae</taxon>
        <taxon>Dielma</taxon>
    </lineage>
</organism>
<evidence type="ECO:0000256" key="14">
    <source>
        <dbReference type="ARBA" id="ARBA00038036"/>
    </source>
</evidence>
<dbReference type="EC" id="2.7.1.33" evidence="6 16"/>
<evidence type="ECO:0000256" key="1">
    <source>
        <dbReference type="ARBA" id="ARBA00001206"/>
    </source>
</evidence>
<evidence type="ECO:0000256" key="15">
    <source>
        <dbReference type="ARBA" id="ARBA00040883"/>
    </source>
</evidence>
<comment type="subunit">
    <text evidence="5 16">Homodimer.</text>
</comment>
<comment type="pathway">
    <text evidence="4 16">Cofactor biosynthesis; coenzyme A biosynthesis; CoA from (R)-pantothenate: step 1/5.</text>
</comment>
<comment type="similarity">
    <text evidence="14 16">Belongs to the type III pantothenate kinase family.</text>
</comment>
<comment type="function">
    <text evidence="16">Catalyzes the phosphorylation of pantothenate (Pan), the first step in CoA biosynthesis.</text>
</comment>
<reference evidence="17 18" key="1">
    <citation type="submission" date="2018-05" db="EMBL/GenBank/DDBJ databases">
        <title>Genomic Encyclopedia of Type Strains, Phase IV (KMG-IV): sequencing the most valuable type-strain genomes for metagenomic binning, comparative biology and taxonomic classification.</title>
        <authorList>
            <person name="Goeker M."/>
        </authorList>
    </citation>
    <scope>NUCLEOTIDE SEQUENCE [LARGE SCALE GENOMIC DNA]</scope>
    <source>
        <strain evidence="17 18">JC118</strain>
    </source>
</reference>
<proteinExistence type="inferred from homology"/>
<dbReference type="NCBIfam" id="TIGR00671">
    <property type="entry name" value="baf"/>
    <property type="match status" value="1"/>
</dbReference>
<comment type="cofactor">
    <cofactor evidence="2">
        <name>K(+)</name>
        <dbReference type="ChEBI" id="CHEBI:29103"/>
    </cofactor>
</comment>
<name>A0A318KK28_9FIRM</name>
<dbReference type="RefSeq" id="WP_022936783.1">
    <property type="nucleotide sequence ID" value="NZ_CABKRQ010000001.1"/>
</dbReference>
<keyword evidence="18" id="KW-1185">Reference proteome</keyword>
<dbReference type="Gene3D" id="3.30.420.40">
    <property type="match status" value="2"/>
</dbReference>
<keyword evidence="16" id="KW-0479">Metal-binding</keyword>
<evidence type="ECO:0000256" key="11">
    <source>
        <dbReference type="ARBA" id="ARBA00022840"/>
    </source>
</evidence>
<evidence type="ECO:0000256" key="8">
    <source>
        <dbReference type="ARBA" id="ARBA00022679"/>
    </source>
</evidence>
<sequence length="255" mass="28041">MLMTVDIGNTNMTIAFFDEDTIKATFRLTTKTIRTSDEYGSNLINFMHAFDIHANTIEDVIISSVVPKVMHAFTNSIRKYIHKEPIIIGPGLKTGISVRTDDPRSVGADRIVDLAGCMANYGGNALVIDFGTATTYDYVSKDGIFQYGITAPGIEISAKALWTQAAKLPEIEIKKPDTILAKNTITSMQAGLVYGYIGQCEYIITQFKKELGISDMKVIATGGLGRIICSNTAMIDTYDPDLTFKGLKTIYDRNH</sequence>
<dbReference type="HAMAP" id="MF_01274">
    <property type="entry name" value="Pantothen_kinase_3"/>
    <property type="match status" value="1"/>
</dbReference>
<dbReference type="GO" id="GO:0005737">
    <property type="term" value="C:cytoplasm"/>
    <property type="evidence" value="ECO:0007669"/>
    <property type="project" value="UniProtKB-SubCell"/>
</dbReference>
<evidence type="ECO:0000256" key="13">
    <source>
        <dbReference type="ARBA" id="ARBA00022993"/>
    </source>
</evidence>
<feature type="binding site" evidence="16">
    <location>
        <begin position="107"/>
        <end position="110"/>
    </location>
    <ligand>
        <name>substrate</name>
    </ligand>
</feature>
<dbReference type="AlphaFoldDB" id="A0A318KK28"/>
<accession>A0A318KK28</accession>
<protein>
    <recommendedName>
        <fullName evidence="15 16">Type III pantothenate kinase</fullName>
        <ecNumber evidence="6 16">2.7.1.33</ecNumber>
    </recommendedName>
    <alternativeName>
        <fullName evidence="16">PanK-III</fullName>
    </alternativeName>
    <alternativeName>
        <fullName evidence="16">Pantothenic acid kinase</fullName>
    </alternativeName>
</protein>
<dbReference type="STRING" id="1034346.GCA_000313565_00479"/>
<comment type="caution">
    <text evidence="17">The sequence shown here is derived from an EMBL/GenBank/DDBJ whole genome shotgun (WGS) entry which is preliminary data.</text>
</comment>
<keyword evidence="11 16" id="KW-0067">ATP-binding</keyword>
<dbReference type="PANTHER" id="PTHR34265:SF1">
    <property type="entry name" value="TYPE III PANTOTHENATE KINASE"/>
    <property type="match status" value="1"/>
</dbReference>
<dbReference type="OrthoDB" id="9804707at2"/>
<evidence type="ECO:0000313" key="17">
    <source>
        <dbReference type="EMBL" id="PXX78191.1"/>
    </source>
</evidence>
<evidence type="ECO:0000256" key="16">
    <source>
        <dbReference type="HAMAP-Rule" id="MF_01274"/>
    </source>
</evidence>
<evidence type="ECO:0000256" key="4">
    <source>
        <dbReference type="ARBA" id="ARBA00005225"/>
    </source>
</evidence>